<comment type="caution">
    <text evidence="4">The sequence shown here is derived from an EMBL/GenBank/DDBJ whole genome shotgun (WGS) entry which is preliminary data.</text>
</comment>
<gene>
    <name evidence="4" type="ORF">Tci_002094</name>
</gene>
<organism evidence="4">
    <name type="scientific">Tanacetum cinerariifolium</name>
    <name type="common">Dalmatian daisy</name>
    <name type="synonym">Chrysanthemum cinerariifolium</name>
    <dbReference type="NCBI Taxonomy" id="118510"/>
    <lineage>
        <taxon>Eukaryota</taxon>
        <taxon>Viridiplantae</taxon>
        <taxon>Streptophyta</taxon>
        <taxon>Embryophyta</taxon>
        <taxon>Tracheophyta</taxon>
        <taxon>Spermatophyta</taxon>
        <taxon>Magnoliopsida</taxon>
        <taxon>eudicotyledons</taxon>
        <taxon>Gunneridae</taxon>
        <taxon>Pentapetalae</taxon>
        <taxon>asterids</taxon>
        <taxon>campanulids</taxon>
        <taxon>Asterales</taxon>
        <taxon>Asteraceae</taxon>
        <taxon>Asteroideae</taxon>
        <taxon>Anthemideae</taxon>
        <taxon>Anthemidinae</taxon>
        <taxon>Tanacetum</taxon>
    </lineage>
</organism>
<reference evidence="4" key="1">
    <citation type="journal article" date="2019" name="Sci. Rep.">
        <title>Draft genome of Tanacetum cinerariifolium, the natural source of mosquito coil.</title>
        <authorList>
            <person name="Yamashiro T."/>
            <person name="Shiraishi A."/>
            <person name="Satake H."/>
            <person name="Nakayama K."/>
        </authorList>
    </citation>
    <scope>NUCLEOTIDE SEQUENCE</scope>
</reference>
<name>A0A699GSA9_TANCI</name>
<dbReference type="PROSITE" id="PS50158">
    <property type="entry name" value="ZF_CCHC"/>
    <property type="match status" value="1"/>
</dbReference>
<feature type="region of interest" description="Disordered" evidence="2">
    <location>
        <begin position="494"/>
        <end position="548"/>
    </location>
</feature>
<dbReference type="SUPFAM" id="SSF57756">
    <property type="entry name" value="Retrovirus zinc finger-like domains"/>
    <property type="match status" value="1"/>
</dbReference>
<sequence>MSDTEMGLDFANTLCFQLGGAKRRMTWRQFILVLGLHTNEVMAKDGLRNIGGAPEKVTDVDLFYLKSMDRRTANVPYLLAQYLFMYDGGRRAKLAGVDVVQDLKKMHLRDYCCWLKVNAAEQMLTKKNKLKARGTLLMALPDKHQLKFNIHKDAKTLMEAIEKRFGGNKETKKEDINLKFLRSLPSEWKTPSLIWRNKVDLEEQSLDGLFKNLKIYEAEVKGSSASFQNTQNIDFVSSNNTDSTNKSVNVIPIVFATSSKATVSSLPNVDSLSDAMIYSFFASQSNSHQLDNEDLKKIDPDDLGEMDLKWQMAMLTMRARRFLKKTGRNLGANGTYTIGFDMSKVECYNCHKRGHFTRECRSPRDNRNKDTPRRIVPVEDHQVLQDLIMSNKTGLRYKSQVFDKQVFDCEELHNDESVNSVPTSLVHDRYKTCEGYHAVPPLYNGTFMPSKPDLVFNDAPNASESVAHVLHVESSSNKPSKDMSMLLRPDAPIIEDWTSNSEDETEIESVSKQKEPSFVQTSEHVKTPRESVKKVGPNKQAKNLRTNS</sequence>
<dbReference type="GO" id="GO:0008270">
    <property type="term" value="F:zinc ion binding"/>
    <property type="evidence" value="ECO:0007669"/>
    <property type="project" value="UniProtKB-KW"/>
</dbReference>
<dbReference type="AlphaFoldDB" id="A0A699GSA9"/>
<protein>
    <recommendedName>
        <fullName evidence="3">CCHC-type domain-containing protein</fullName>
    </recommendedName>
</protein>
<accession>A0A699GSA9</accession>
<evidence type="ECO:0000256" key="2">
    <source>
        <dbReference type="SAM" id="MobiDB-lite"/>
    </source>
</evidence>
<evidence type="ECO:0000313" key="4">
    <source>
        <dbReference type="EMBL" id="GEU30116.1"/>
    </source>
</evidence>
<dbReference type="InterPro" id="IPR036875">
    <property type="entry name" value="Znf_CCHC_sf"/>
</dbReference>
<dbReference type="Gene3D" id="4.10.60.10">
    <property type="entry name" value="Zinc finger, CCHC-type"/>
    <property type="match status" value="1"/>
</dbReference>
<keyword evidence="1" id="KW-0479">Metal-binding</keyword>
<dbReference type="InterPro" id="IPR001878">
    <property type="entry name" value="Znf_CCHC"/>
</dbReference>
<feature type="domain" description="CCHC-type" evidence="3">
    <location>
        <begin position="347"/>
        <end position="362"/>
    </location>
</feature>
<evidence type="ECO:0000259" key="3">
    <source>
        <dbReference type="PROSITE" id="PS50158"/>
    </source>
</evidence>
<feature type="compositionally biased region" description="Basic and acidic residues" evidence="2">
    <location>
        <begin position="523"/>
        <end position="533"/>
    </location>
</feature>
<dbReference type="EMBL" id="BKCJ010000128">
    <property type="protein sequence ID" value="GEU30116.1"/>
    <property type="molecule type" value="Genomic_DNA"/>
</dbReference>
<dbReference type="GO" id="GO:0003676">
    <property type="term" value="F:nucleic acid binding"/>
    <property type="evidence" value="ECO:0007669"/>
    <property type="project" value="InterPro"/>
</dbReference>
<evidence type="ECO:0000256" key="1">
    <source>
        <dbReference type="PROSITE-ProRule" id="PRU00047"/>
    </source>
</evidence>
<proteinExistence type="predicted"/>
<dbReference type="SMART" id="SM00343">
    <property type="entry name" value="ZnF_C2HC"/>
    <property type="match status" value="1"/>
</dbReference>
<keyword evidence="1" id="KW-0863">Zinc-finger</keyword>
<keyword evidence="1" id="KW-0862">Zinc</keyword>